<dbReference type="SUPFAM" id="SSF53623">
    <property type="entry name" value="MurD-like peptide ligases, catalytic domain"/>
    <property type="match status" value="1"/>
</dbReference>
<evidence type="ECO:0000256" key="14">
    <source>
        <dbReference type="HAMAP-Rule" id="MF_00046"/>
    </source>
</evidence>
<evidence type="ECO:0000256" key="2">
    <source>
        <dbReference type="ARBA" id="ARBA00004752"/>
    </source>
</evidence>
<evidence type="ECO:0000313" key="19">
    <source>
        <dbReference type="Proteomes" id="UP001500755"/>
    </source>
</evidence>
<keyword evidence="10 14" id="KW-0573">Peptidoglycan synthesis</keyword>
<reference evidence="19" key="1">
    <citation type="journal article" date="2019" name="Int. J. Syst. Evol. Microbiol.">
        <title>The Global Catalogue of Microorganisms (GCM) 10K type strain sequencing project: providing services to taxonomists for standard genome sequencing and annotation.</title>
        <authorList>
            <consortium name="The Broad Institute Genomics Platform"/>
            <consortium name="The Broad Institute Genome Sequencing Center for Infectious Disease"/>
            <person name="Wu L."/>
            <person name="Ma J."/>
        </authorList>
    </citation>
    <scope>NUCLEOTIDE SEQUENCE [LARGE SCALE GENOMIC DNA]</scope>
    <source>
        <strain evidence="19">JCM 14546</strain>
    </source>
</reference>
<protein>
    <recommendedName>
        <fullName evidence="3 14">UDP-N-acetylmuramate--L-alanine ligase</fullName>
        <ecNumber evidence="3 14">6.3.2.8</ecNumber>
    </recommendedName>
    <alternativeName>
        <fullName evidence="14">UDP-N-acetylmuramoyl-L-alanine synthetase</fullName>
    </alternativeName>
</protein>
<keyword evidence="12 14" id="KW-0961">Cell wall biogenesis/degradation</keyword>
<dbReference type="GO" id="GO:0016874">
    <property type="term" value="F:ligase activity"/>
    <property type="evidence" value="ECO:0007669"/>
    <property type="project" value="UniProtKB-KW"/>
</dbReference>
<name>A0ABP5ERI2_9MICO</name>
<dbReference type="InterPro" id="IPR000713">
    <property type="entry name" value="Mur_ligase_N"/>
</dbReference>
<dbReference type="InterPro" id="IPR050061">
    <property type="entry name" value="MurCDEF_pg_biosynth"/>
</dbReference>
<organism evidence="18 19">
    <name type="scientific">Brevibacterium samyangense</name>
    <dbReference type="NCBI Taxonomy" id="366888"/>
    <lineage>
        <taxon>Bacteria</taxon>
        <taxon>Bacillati</taxon>
        <taxon>Actinomycetota</taxon>
        <taxon>Actinomycetes</taxon>
        <taxon>Micrococcales</taxon>
        <taxon>Brevibacteriaceae</taxon>
        <taxon>Brevibacterium</taxon>
    </lineage>
</organism>
<evidence type="ECO:0000256" key="8">
    <source>
        <dbReference type="ARBA" id="ARBA00022840"/>
    </source>
</evidence>
<evidence type="ECO:0000256" key="3">
    <source>
        <dbReference type="ARBA" id="ARBA00012211"/>
    </source>
</evidence>
<evidence type="ECO:0000256" key="11">
    <source>
        <dbReference type="ARBA" id="ARBA00023306"/>
    </source>
</evidence>
<dbReference type="Pfam" id="PF02875">
    <property type="entry name" value="Mur_ligase_C"/>
    <property type="match status" value="1"/>
</dbReference>
<comment type="catalytic activity">
    <reaction evidence="13 14">
        <text>UDP-N-acetyl-alpha-D-muramate + L-alanine + ATP = UDP-N-acetyl-alpha-D-muramoyl-L-alanine + ADP + phosphate + H(+)</text>
        <dbReference type="Rhea" id="RHEA:23372"/>
        <dbReference type="ChEBI" id="CHEBI:15378"/>
        <dbReference type="ChEBI" id="CHEBI:30616"/>
        <dbReference type="ChEBI" id="CHEBI:43474"/>
        <dbReference type="ChEBI" id="CHEBI:57972"/>
        <dbReference type="ChEBI" id="CHEBI:70757"/>
        <dbReference type="ChEBI" id="CHEBI:83898"/>
        <dbReference type="ChEBI" id="CHEBI:456216"/>
        <dbReference type="EC" id="6.3.2.8"/>
    </reaction>
</comment>
<dbReference type="PANTHER" id="PTHR43445">
    <property type="entry name" value="UDP-N-ACETYLMURAMATE--L-ALANINE LIGASE-RELATED"/>
    <property type="match status" value="1"/>
</dbReference>
<keyword evidence="4 14" id="KW-0963">Cytoplasm</keyword>
<dbReference type="NCBIfam" id="TIGR01082">
    <property type="entry name" value="murC"/>
    <property type="match status" value="1"/>
</dbReference>
<dbReference type="Gene3D" id="3.40.1190.10">
    <property type="entry name" value="Mur-like, catalytic domain"/>
    <property type="match status" value="1"/>
</dbReference>
<evidence type="ECO:0000256" key="7">
    <source>
        <dbReference type="ARBA" id="ARBA00022741"/>
    </source>
</evidence>
<dbReference type="InterPro" id="IPR036565">
    <property type="entry name" value="Mur-like_cat_sf"/>
</dbReference>
<feature type="domain" description="Mur ligase N-terminal catalytic" evidence="15">
    <location>
        <begin position="18"/>
        <end position="114"/>
    </location>
</feature>
<feature type="domain" description="Mur ligase central" evidence="17">
    <location>
        <begin position="120"/>
        <end position="303"/>
    </location>
</feature>
<keyword evidence="11 14" id="KW-0131">Cell cycle</keyword>
<keyword evidence="8 14" id="KW-0067">ATP-binding</keyword>
<accession>A0ABP5ERI2</accession>
<evidence type="ECO:0000259" key="15">
    <source>
        <dbReference type="Pfam" id="PF01225"/>
    </source>
</evidence>
<feature type="domain" description="Mur ligase C-terminal" evidence="16">
    <location>
        <begin position="325"/>
        <end position="456"/>
    </location>
</feature>
<dbReference type="SUPFAM" id="SSF51984">
    <property type="entry name" value="MurCD N-terminal domain"/>
    <property type="match status" value="1"/>
</dbReference>
<dbReference type="Gene3D" id="3.40.50.720">
    <property type="entry name" value="NAD(P)-binding Rossmann-like Domain"/>
    <property type="match status" value="1"/>
</dbReference>
<dbReference type="InterPro" id="IPR004101">
    <property type="entry name" value="Mur_ligase_C"/>
</dbReference>
<keyword evidence="6 14" id="KW-0132">Cell division</keyword>
<evidence type="ECO:0000256" key="10">
    <source>
        <dbReference type="ARBA" id="ARBA00022984"/>
    </source>
</evidence>
<keyword evidence="5 14" id="KW-0436">Ligase</keyword>
<dbReference type="SUPFAM" id="SSF53244">
    <property type="entry name" value="MurD-like peptide ligases, peptide-binding domain"/>
    <property type="match status" value="1"/>
</dbReference>
<dbReference type="PANTHER" id="PTHR43445:SF3">
    <property type="entry name" value="UDP-N-ACETYLMURAMATE--L-ALANINE LIGASE"/>
    <property type="match status" value="1"/>
</dbReference>
<evidence type="ECO:0000259" key="16">
    <source>
        <dbReference type="Pfam" id="PF02875"/>
    </source>
</evidence>
<dbReference type="EC" id="6.3.2.8" evidence="3 14"/>
<evidence type="ECO:0000256" key="5">
    <source>
        <dbReference type="ARBA" id="ARBA00022598"/>
    </source>
</evidence>
<dbReference type="InterPro" id="IPR005758">
    <property type="entry name" value="UDP-N-AcMur_Ala_ligase_MurC"/>
</dbReference>
<dbReference type="InterPro" id="IPR013221">
    <property type="entry name" value="Mur_ligase_cen"/>
</dbReference>
<gene>
    <name evidence="14 18" type="primary">murC</name>
    <name evidence="18" type="ORF">GCM10009755_14560</name>
</gene>
<dbReference type="EMBL" id="BAAANO010000013">
    <property type="protein sequence ID" value="GAA2005828.1"/>
    <property type="molecule type" value="Genomic_DNA"/>
</dbReference>
<evidence type="ECO:0000256" key="13">
    <source>
        <dbReference type="ARBA" id="ARBA00047833"/>
    </source>
</evidence>
<comment type="subcellular location">
    <subcellularLocation>
        <location evidence="1 14">Cytoplasm</location>
    </subcellularLocation>
</comment>
<feature type="binding site" evidence="14">
    <location>
        <begin position="122"/>
        <end position="128"/>
    </location>
    <ligand>
        <name>ATP</name>
        <dbReference type="ChEBI" id="CHEBI:30616"/>
    </ligand>
</feature>
<keyword evidence="19" id="KW-1185">Reference proteome</keyword>
<dbReference type="HAMAP" id="MF_00046">
    <property type="entry name" value="MurC"/>
    <property type="match status" value="1"/>
</dbReference>
<evidence type="ECO:0000256" key="6">
    <source>
        <dbReference type="ARBA" id="ARBA00022618"/>
    </source>
</evidence>
<sequence>MTITDSTEIVPAEDLGRVHFVGIGGAGMSGIARIMLMRNMTVTGSDAKDSSVVTALRAQGARIDIGQRAENIHDVDTVVVSSAIRADNPELVAAHAQGLRVVHRSVALASLMTDSRTVAVAGTHGKTTTTSMTTVALQACGADPSFAIGGVLTATGINAHQGSGDVFVAEADESDGSFLLYEPAVGIITNAEPDHLDHYGSWEAVRQAFVDFTAKVRQRAGTLVACADDEGARSIALEARESGTTVLLYGQSEDADVRLVDVAPGESGMTFSLSFPDRTVGPISLVQPGVYNALNATAALCAVHALGLDVTEAAAGVESFGGTRRRFELKGTAAGVRVFDDYAHHPTELHAVLTAARSVVDPGSQVHVIFQPHLFSRTRNFRAEFGAALGLADDAIVLDVYPAREDPIPGVTGQIIADEVPLPADRVTFLPAFSEAVPFVAGRVRPGDIVITAGAGDVTMLGPVLVEALEETLAEGNGGTAD</sequence>
<dbReference type="Pfam" id="PF08245">
    <property type="entry name" value="Mur_ligase_M"/>
    <property type="match status" value="1"/>
</dbReference>
<evidence type="ECO:0000259" key="17">
    <source>
        <dbReference type="Pfam" id="PF08245"/>
    </source>
</evidence>
<keyword evidence="7 14" id="KW-0547">Nucleotide-binding</keyword>
<evidence type="ECO:0000256" key="4">
    <source>
        <dbReference type="ARBA" id="ARBA00022490"/>
    </source>
</evidence>
<dbReference type="Pfam" id="PF01225">
    <property type="entry name" value="Mur_ligase"/>
    <property type="match status" value="1"/>
</dbReference>
<proteinExistence type="inferred from homology"/>
<dbReference type="Proteomes" id="UP001500755">
    <property type="component" value="Unassembled WGS sequence"/>
</dbReference>
<evidence type="ECO:0000256" key="1">
    <source>
        <dbReference type="ARBA" id="ARBA00004496"/>
    </source>
</evidence>
<dbReference type="Gene3D" id="3.90.190.20">
    <property type="entry name" value="Mur ligase, C-terminal domain"/>
    <property type="match status" value="1"/>
</dbReference>
<comment type="function">
    <text evidence="14">Cell wall formation.</text>
</comment>
<comment type="pathway">
    <text evidence="2 14">Cell wall biogenesis; peptidoglycan biosynthesis.</text>
</comment>
<comment type="caution">
    <text evidence="18">The sequence shown here is derived from an EMBL/GenBank/DDBJ whole genome shotgun (WGS) entry which is preliminary data.</text>
</comment>
<comment type="similarity">
    <text evidence="14">Belongs to the MurCDEF family.</text>
</comment>
<evidence type="ECO:0000313" key="18">
    <source>
        <dbReference type="EMBL" id="GAA2005828.1"/>
    </source>
</evidence>
<evidence type="ECO:0000256" key="12">
    <source>
        <dbReference type="ARBA" id="ARBA00023316"/>
    </source>
</evidence>
<evidence type="ECO:0000256" key="9">
    <source>
        <dbReference type="ARBA" id="ARBA00022960"/>
    </source>
</evidence>
<keyword evidence="9 14" id="KW-0133">Cell shape</keyword>
<dbReference type="InterPro" id="IPR036615">
    <property type="entry name" value="Mur_ligase_C_dom_sf"/>
</dbReference>